<protein>
    <recommendedName>
        <fullName evidence="4">Odorant receptor</fullName>
    </recommendedName>
</protein>
<feature type="transmembrane region" description="Helical" evidence="1">
    <location>
        <begin position="26"/>
        <end position="49"/>
    </location>
</feature>
<keyword evidence="1" id="KW-0812">Transmembrane</keyword>
<gene>
    <name evidence="2" type="ORF">ODALV1_LOCUS15553</name>
</gene>
<keyword evidence="1" id="KW-1133">Transmembrane helix</keyword>
<sequence length="400" mass="45839">MQLSFCTPIRWDFEHDRLTPANQYSYWNFCCYLFYLASYGVILFVRFFYKNLINTNNETEDPDDEFTARLQKIAPAIMACDIVMSAIIIAICMGLSLTVQWKMEIINFFNSLLNLDAELQAKFKVQLNTHPLLKRTALVVDVLTFAIAISTLFIPILFAAFFLQEAEPLHRFLAEFLEVHVKPELKFIPHILFVMFSLLQCCNSAAFFLILGVMYNKFMIFWCTSLHPTSIKVIEPGRAAKAVLYQTQLGEIDGKTMILMYKTQQVLNVMFCQFVANRRAAILQFSIQVVVSVSGFVCIRYFWMMLLTPGFQLGFIAVGVGGLVMRVETGIVTEAIDASGILQKKIRNMTRRKAETVRCVVNNWTLKIPAAYPYYTISRSTFLQFLEKTVSIIVDLLVAY</sequence>
<feature type="transmembrane region" description="Helical" evidence="1">
    <location>
        <begin position="138"/>
        <end position="163"/>
    </location>
</feature>
<feature type="transmembrane region" description="Helical" evidence="1">
    <location>
        <begin position="73"/>
        <end position="97"/>
    </location>
</feature>
<reference evidence="2 3" key="1">
    <citation type="submission" date="2024-08" db="EMBL/GenBank/DDBJ databases">
        <authorList>
            <person name="Cucini C."/>
            <person name="Frati F."/>
        </authorList>
    </citation>
    <scope>NUCLEOTIDE SEQUENCE [LARGE SCALE GENOMIC DNA]</scope>
</reference>
<evidence type="ECO:0000256" key="1">
    <source>
        <dbReference type="SAM" id="Phobius"/>
    </source>
</evidence>
<evidence type="ECO:0000313" key="2">
    <source>
        <dbReference type="EMBL" id="CAL8112239.1"/>
    </source>
</evidence>
<comment type="caution">
    <text evidence="2">The sequence shown here is derived from an EMBL/GenBank/DDBJ whole genome shotgun (WGS) entry which is preliminary data.</text>
</comment>
<evidence type="ECO:0008006" key="4">
    <source>
        <dbReference type="Google" id="ProtNLM"/>
    </source>
</evidence>
<organism evidence="2 3">
    <name type="scientific">Orchesella dallaii</name>
    <dbReference type="NCBI Taxonomy" id="48710"/>
    <lineage>
        <taxon>Eukaryota</taxon>
        <taxon>Metazoa</taxon>
        <taxon>Ecdysozoa</taxon>
        <taxon>Arthropoda</taxon>
        <taxon>Hexapoda</taxon>
        <taxon>Collembola</taxon>
        <taxon>Entomobryomorpha</taxon>
        <taxon>Entomobryoidea</taxon>
        <taxon>Orchesellidae</taxon>
        <taxon>Orchesellinae</taxon>
        <taxon>Orchesella</taxon>
    </lineage>
</organism>
<keyword evidence="3" id="KW-1185">Reference proteome</keyword>
<dbReference type="Proteomes" id="UP001642540">
    <property type="component" value="Unassembled WGS sequence"/>
</dbReference>
<name>A0ABP1QVJ3_9HEXA</name>
<feature type="transmembrane region" description="Helical" evidence="1">
    <location>
        <begin position="280"/>
        <end position="303"/>
    </location>
</feature>
<dbReference type="EMBL" id="CAXLJM020000048">
    <property type="protein sequence ID" value="CAL8112239.1"/>
    <property type="molecule type" value="Genomic_DNA"/>
</dbReference>
<keyword evidence="1" id="KW-0472">Membrane</keyword>
<accession>A0ABP1QVJ3</accession>
<proteinExistence type="predicted"/>
<feature type="transmembrane region" description="Helical" evidence="1">
    <location>
        <begin position="187"/>
        <end position="211"/>
    </location>
</feature>
<evidence type="ECO:0000313" key="3">
    <source>
        <dbReference type="Proteomes" id="UP001642540"/>
    </source>
</evidence>